<dbReference type="EMBL" id="FMJE01000003">
    <property type="protein sequence ID" value="SCM80078.1"/>
    <property type="molecule type" value="Genomic_DNA"/>
</dbReference>
<gene>
    <name evidence="1" type="ORF">KL86SPO_30256</name>
</gene>
<name>A0A212LRA6_9FIRM</name>
<proteinExistence type="predicted"/>
<reference evidence="1" key="1">
    <citation type="submission" date="2016-08" db="EMBL/GenBank/DDBJ databases">
        <authorList>
            <person name="Seilhamer J.J."/>
        </authorList>
    </citation>
    <scope>NUCLEOTIDE SEQUENCE</scope>
    <source>
        <strain evidence="1">86</strain>
    </source>
</reference>
<protein>
    <submittedName>
        <fullName evidence="1">Uncharacterized protein</fullName>
    </submittedName>
</protein>
<organism evidence="1">
    <name type="scientific">uncultured Sporomusa sp</name>
    <dbReference type="NCBI Taxonomy" id="307249"/>
    <lineage>
        <taxon>Bacteria</taxon>
        <taxon>Bacillati</taxon>
        <taxon>Bacillota</taxon>
        <taxon>Negativicutes</taxon>
        <taxon>Selenomonadales</taxon>
        <taxon>Sporomusaceae</taxon>
        <taxon>Sporomusa</taxon>
        <taxon>environmental samples</taxon>
    </lineage>
</organism>
<sequence>MSLLENASNASGDDAKMIRQTALNPQIIRKNPGLFFISCSCLNNLMYGV</sequence>
<dbReference type="AlphaFoldDB" id="A0A212LRA6"/>
<accession>A0A212LRA6</accession>
<evidence type="ECO:0000313" key="1">
    <source>
        <dbReference type="EMBL" id="SCM80078.1"/>
    </source>
</evidence>